<evidence type="ECO:0000256" key="5">
    <source>
        <dbReference type="ARBA" id="ARBA00023237"/>
    </source>
</evidence>
<comment type="subcellular location">
    <subcellularLocation>
        <location evidence="1">Cell outer membrane</location>
    </subcellularLocation>
</comment>
<dbReference type="Gene3D" id="1.25.40.390">
    <property type="match status" value="1"/>
</dbReference>
<dbReference type="InterPro" id="IPR033985">
    <property type="entry name" value="SusD-like_N"/>
</dbReference>
<comment type="similarity">
    <text evidence="2">Belongs to the SusD family.</text>
</comment>
<evidence type="ECO:0000313" key="9">
    <source>
        <dbReference type="Proteomes" id="UP000033121"/>
    </source>
</evidence>
<proteinExistence type="inferred from homology"/>
<evidence type="ECO:0000313" key="8">
    <source>
        <dbReference type="EMBL" id="GAO44643.1"/>
    </source>
</evidence>
<dbReference type="Proteomes" id="UP000033121">
    <property type="component" value="Unassembled WGS sequence"/>
</dbReference>
<accession>A0A0E9N4C8</accession>
<keyword evidence="4" id="KW-0472">Membrane</keyword>
<dbReference type="STRING" id="1220578.FPE01S_03_06820"/>
<evidence type="ECO:0000256" key="2">
    <source>
        <dbReference type="ARBA" id="ARBA00006275"/>
    </source>
</evidence>
<reference evidence="8 9" key="1">
    <citation type="submission" date="2015-04" db="EMBL/GenBank/DDBJ databases">
        <title>Whole genome shotgun sequence of Flavihumibacter petaseus NBRC 106054.</title>
        <authorList>
            <person name="Miyazawa S."/>
            <person name="Hosoyama A."/>
            <person name="Hashimoto M."/>
            <person name="Noguchi M."/>
            <person name="Tsuchikane K."/>
            <person name="Ohji S."/>
            <person name="Yamazoe A."/>
            <person name="Ichikawa N."/>
            <person name="Kimura A."/>
            <person name="Fujita N."/>
        </authorList>
    </citation>
    <scope>NUCLEOTIDE SEQUENCE [LARGE SCALE GENOMIC DNA]</scope>
    <source>
        <strain evidence="8 9">NBRC 106054</strain>
    </source>
</reference>
<gene>
    <name evidence="8" type="ORF">FPE01S_03_06820</name>
</gene>
<keyword evidence="5" id="KW-0998">Cell outer membrane</keyword>
<evidence type="ECO:0000256" key="1">
    <source>
        <dbReference type="ARBA" id="ARBA00004442"/>
    </source>
</evidence>
<evidence type="ECO:0000259" key="7">
    <source>
        <dbReference type="Pfam" id="PF14322"/>
    </source>
</evidence>
<keyword evidence="3" id="KW-0732">Signal</keyword>
<dbReference type="SUPFAM" id="SSF48452">
    <property type="entry name" value="TPR-like"/>
    <property type="match status" value="1"/>
</dbReference>
<dbReference type="Pfam" id="PF07980">
    <property type="entry name" value="SusD_RagB"/>
    <property type="match status" value="1"/>
</dbReference>
<protein>
    <recommendedName>
        <fullName evidence="10">RagB/SusD family nutrient uptake outer membrane protein</fullName>
    </recommendedName>
</protein>
<comment type="caution">
    <text evidence="8">The sequence shown here is derived from an EMBL/GenBank/DDBJ whole genome shotgun (WGS) entry which is preliminary data.</text>
</comment>
<dbReference type="InterPro" id="IPR011990">
    <property type="entry name" value="TPR-like_helical_dom_sf"/>
</dbReference>
<dbReference type="EMBL" id="BBWV01000003">
    <property type="protein sequence ID" value="GAO44643.1"/>
    <property type="molecule type" value="Genomic_DNA"/>
</dbReference>
<dbReference type="GO" id="GO:0009279">
    <property type="term" value="C:cell outer membrane"/>
    <property type="evidence" value="ECO:0007669"/>
    <property type="project" value="UniProtKB-SubCell"/>
</dbReference>
<dbReference type="InterPro" id="IPR012944">
    <property type="entry name" value="SusD_RagB_dom"/>
</dbReference>
<feature type="domain" description="SusD-like N-terminal" evidence="7">
    <location>
        <begin position="65"/>
        <end position="201"/>
    </location>
</feature>
<keyword evidence="9" id="KW-1185">Reference proteome</keyword>
<evidence type="ECO:0008006" key="10">
    <source>
        <dbReference type="Google" id="ProtNLM"/>
    </source>
</evidence>
<name>A0A0E9N4C8_9BACT</name>
<dbReference type="AlphaFoldDB" id="A0A0E9N4C8"/>
<organism evidence="8 9">
    <name type="scientific">Flavihumibacter petaseus NBRC 106054</name>
    <dbReference type="NCBI Taxonomy" id="1220578"/>
    <lineage>
        <taxon>Bacteria</taxon>
        <taxon>Pseudomonadati</taxon>
        <taxon>Bacteroidota</taxon>
        <taxon>Chitinophagia</taxon>
        <taxon>Chitinophagales</taxon>
        <taxon>Chitinophagaceae</taxon>
        <taxon>Flavihumibacter</taxon>
    </lineage>
</organism>
<evidence type="ECO:0000256" key="3">
    <source>
        <dbReference type="ARBA" id="ARBA00022729"/>
    </source>
</evidence>
<sequence>MGLSCKKLDLVPTNKFTDKNFWTTPEKASTVLSEAYSQMFDANYFFYNEALSDNAYNGRGDNAGVNSIAAGLADASLGRFKDEWNGHYTCIKTCNIFIENVGKVPGMNEDLRNRMIAEARFIRAYQYFQLYTWYGDVPLFDHDISVDEATSIVRSPRQEVLAFVLSELELAAAALPVNSAYAAEDRGRITRGAAQALKARALLYEGRWSDVVAATEPLINGMEYGTYSLFNQYEGVFLPQNEYNAEVIFDLQFVPEVRTYNNFFDMAPLAVGARLNALAPTQELVDDYIMLNGKGISESGSGYNEANPYTSRDPRLTNTIVYNEYKWKKPDGSTQTIYTKPGSDPNNTKFDEYAPGGVSSPTGYYIRKYYDPTSINNFNSGLNLILIRFADVLLMYAEAKNELGQMDEETWNKTIKALRLRAGFTETSATAFDGALGQDQLQTVIRRERRTELAMEGLRIFDIRRWKTAEEVLNGWAHGAQFGEPTIDNGYIRANERSFDPNKHYLWPIPRDERNLNPNLTQNTGW</sequence>
<evidence type="ECO:0000256" key="4">
    <source>
        <dbReference type="ARBA" id="ARBA00023136"/>
    </source>
</evidence>
<evidence type="ECO:0000259" key="6">
    <source>
        <dbReference type="Pfam" id="PF07980"/>
    </source>
</evidence>
<dbReference type="Pfam" id="PF14322">
    <property type="entry name" value="SusD-like_3"/>
    <property type="match status" value="1"/>
</dbReference>
<feature type="domain" description="RagB/SusD" evidence="6">
    <location>
        <begin position="246"/>
        <end position="526"/>
    </location>
</feature>